<evidence type="ECO:0000256" key="4">
    <source>
        <dbReference type="ARBA" id="ARBA00022692"/>
    </source>
</evidence>
<evidence type="ECO:0000313" key="10">
    <source>
        <dbReference type="Proteomes" id="UP000562464"/>
    </source>
</evidence>
<keyword evidence="3" id="KW-1003">Cell membrane</keyword>
<dbReference type="InterPro" id="IPR003688">
    <property type="entry name" value="TraG/VirD4"/>
</dbReference>
<evidence type="ECO:0000313" key="9">
    <source>
        <dbReference type="EMBL" id="MBB5887591.1"/>
    </source>
</evidence>
<dbReference type="Proteomes" id="UP000562464">
    <property type="component" value="Unassembled WGS sequence"/>
</dbReference>
<dbReference type="CDD" id="cd01127">
    <property type="entry name" value="TrwB_TraG_TraD_VirD4"/>
    <property type="match status" value="1"/>
</dbReference>
<feature type="transmembrane region" description="Helical" evidence="8">
    <location>
        <begin position="60"/>
        <end position="85"/>
    </location>
</feature>
<dbReference type="EMBL" id="JACHHV010000005">
    <property type="protein sequence ID" value="MBB5887591.1"/>
    <property type="molecule type" value="Genomic_DNA"/>
</dbReference>
<dbReference type="RefSeq" id="WP_183538927.1">
    <property type="nucleotide sequence ID" value="NZ_JACHHV010000005.1"/>
</dbReference>
<gene>
    <name evidence="9" type="ORF">HNQ37_000463</name>
</gene>
<accession>A0A841C7R2</accession>
<dbReference type="PANTHER" id="PTHR37937">
    <property type="entry name" value="CONJUGATIVE TRANSFER: DNA TRANSPORT"/>
    <property type="match status" value="1"/>
</dbReference>
<comment type="caution">
    <text evidence="9">The sequence shown here is derived from an EMBL/GenBank/DDBJ whole genome shotgun (WGS) entry which is preliminary data.</text>
</comment>
<keyword evidence="6 8" id="KW-0472">Membrane</keyword>
<keyword evidence="4 8" id="KW-0812">Transmembrane</keyword>
<dbReference type="SUPFAM" id="SSF52540">
    <property type="entry name" value="P-loop containing nucleoside triphosphate hydrolases"/>
    <property type="match status" value="1"/>
</dbReference>
<protein>
    <submittedName>
        <fullName evidence="9">Type IV secretion system protein VirD4</fullName>
    </submittedName>
</protein>
<evidence type="ECO:0000256" key="8">
    <source>
        <dbReference type="SAM" id="Phobius"/>
    </source>
</evidence>
<evidence type="ECO:0000256" key="7">
    <source>
        <dbReference type="SAM" id="MobiDB-lite"/>
    </source>
</evidence>
<dbReference type="PANTHER" id="PTHR37937:SF1">
    <property type="entry name" value="CONJUGATIVE TRANSFER: DNA TRANSPORT"/>
    <property type="match status" value="1"/>
</dbReference>
<dbReference type="GO" id="GO:0005886">
    <property type="term" value="C:plasma membrane"/>
    <property type="evidence" value="ECO:0007669"/>
    <property type="project" value="UniProtKB-SubCell"/>
</dbReference>
<organism evidence="9 10">
    <name type="scientific">Lactovum miscens</name>
    <dbReference type="NCBI Taxonomy" id="190387"/>
    <lineage>
        <taxon>Bacteria</taxon>
        <taxon>Bacillati</taxon>
        <taxon>Bacillota</taxon>
        <taxon>Bacilli</taxon>
        <taxon>Lactobacillales</taxon>
        <taxon>Streptococcaceae</taxon>
        <taxon>Lactovum</taxon>
    </lineage>
</organism>
<sequence>MQVKKKKMRPYFILAAILFVLSYWLGNFLTNLPGYNIASKETFLISGDVSFYFSQNVIKFFILPNFIALMLALVAGACGFLAYFYNNDHGIYRNDEEHGSARLATEKEIERYADPDFLNNILFTQHSRMGLFKCKAILNDYVKNKNTLVIGGPGSGKTHTFVKPNIMQRNATYVVTESKSLLVHELGKMLEDDGFQLKVFDLVNLWNSNQFNVFKYIYTELDLDRVLSAITESTKKGGQKGEDFWAMAEALLSRALIAYLWFDGKQNNYLPHIGMIGDMLRHIKRDNPKSASPVEEWFEEQNLILPNNYAYRQWSLFNSLFEAETRMSVLAIVAARFSVFDHEQVVNMIREDNMNIETWNEDKTAVFIEIPDTSDDYNFIAAIFVSTITEVLKNKADKIKSGEIKLPEGKKLLHVRFLLDEFANIGKLPNIDKMLAVFRSRDMSIVILLQALDQLKTMYPHGWATLANSCDTVLFLGGDEQETTKWLSQRAGKQTISIKNQSLTKGGRGGSSESRQKQPRDLFTQDEIGRLGGGDALLFIAGENVFRDKKYNVFEHPNGALLASDVSDPKWYQYRYFMTEEEEILSKVKPENLIDHGAISQEVA</sequence>
<comment type="similarity">
    <text evidence="2">Belongs to the VirD4/TraG family.</text>
</comment>
<dbReference type="InterPro" id="IPR051539">
    <property type="entry name" value="T4SS-coupling_protein"/>
</dbReference>
<keyword evidence="10" id="KW-1185">Reference proteome</keyword>
<name>A0A841C7R2_9LACT</name>
<dbReference type="NCBIfam" id="NF045973">
    <property type="entry name" value="conju_CD1115"/>
    <property type="match status" value="1"/>
</dbReference>
<evidence type="ECO:0000256" key="5">
    <source>
        <dbReference type="ARBA" id="ARBA00022989"/>
    </source>
</evidence>
<keyword evidence="5 8" id="KW-1133">Transmembrane helix</keyword>
<proteinExistence type="inferred from homology"/>
<dbReference type="InterPro" id="IPR027417">
    <property type="entry name" value="P-loop_NTPase"/>
</dbReference>
<reference evidence="9 10" key="1">
    <citation type="submission" date="2020-08" db="EMBL/GenBank/DDBJ databases">
        <title>Genomic Encyclopedia of Type Strains, Phase IV (KMG-IV): sequencing the most valuable type-strain genomes for metagenomic binning, comparative biology and taxonomic classification.</title>
        <authorList>
            <person name="Goeker M."/>
        </authorList>
    </citation>
    <scope>NUCLEOTIDE SEQUENCE [LARGE SCALE GENOMIC DNA]</scope>
    <source>
        <strain evidence="9 10">DSM 14925</strain>
    </source>
</reference>
<evidence type="ECO:0000256" key="1">
    <source>
        <dbReference type="ARBA" id="ARBA00004651"/>
    </source>
</evidence>
<dbReference type="AlphaFoldDB" id="A0A841C7R2"/>
<feature type="region of interest" description="Disordered" evidence="7">
    <location>
        <begin position="500"/>
        <end position="522"/>
    </location>
</feature>
<evidence type="ECO:0000256" key="6">
    <source>
        <dbReference type="ARBA" id="ARBA00023136"/>
    </source>
</evidence>
<feature type="transmembrane region" description="Helical" evidence="8">
    <location>
        <begin position="12"/>
        <end position="30"/>
    </location>
</feature>
<dbReference type="Pfam" id="PF02534">
    <property type="entry name" value="T4SS-DNA_transf"/>
    <property type="match status" value="1"/>
</dbReference>
<evidence type="ECO:0000256" key="3">
    <source>
        <dbReference type="ARBA" id="ARBA00022475"/>
    </source>
</evidence>
<comment type="subcellular location">
    <subcellularLocation>
        <location evidence="1">Cell membrane</location>
        <topology evidence="1">Multi-pass membrane protein</topology>
    </subcellularLocation>
</comment>
<dbReference type="Gene3D" id="3.40.50.300">
    <property type="entry name" value="P-loop containing nucleotide triphosphate hydrolases"/>
    <property type="match status" value="1"/>
</dbReference>
<evidence type="ECO:0000256" key="2">
    <source>
        <dbReference type="ARBA" id="ARBA00008806"/>
    </source>
</evidence>